<dbReference type="KEGG" id="cbat:M666_15775"/>
<dbReference type="Pfam" id="PF18962">
    <property type="entry name" value="Por_Secre_tail"/>
    <property type="match status" value="1"/>
</dbReference>
<dbReference type="Proteomes" id="UP000030786">
    <property type="component" value="Chromosome"/>
</dbReference>
<dbReference type="RefSeq" id="WP_029446622.1">
    <property type="nucleotide sequence ID" value="NZ_CP009976.1"/>
</dbReference>
<dbReference type="Gene3D" id="4.10.1080.10">
    <property type="entry name" value="TSP type-3 repeat"/>
    <property type="match status" value="1"/>
</dbReference>
<dbReference type="InterPro" id="IPR028974">
    <property type="entry name" value="TSP_type-3_rpt"/>
</dbReference>
<sequence length="1265" mass="139400">MKKISFLIYFLFFFQTILQSQILDASLLELKFSNDGYPEKFTKVENGFFFSSEDDQLWFSDGLIENTYLVKDFESGTYDDITSLTPVGRKVFFVAENGSDNRELWVSDGTGEGTIQLTDRNVNYSTEGIYNIIEYNGKVYFGAYSETYGNELWVSDGTSIGTFVLKDISESANSSPKDFFVFNNKLIFKAITDDNKYDYWSTDGTELGTVLLKNFQEDSIYGAVSEGQVIYNGNFYFFANNGVTGYELWKSDGTTQGTQLFKEIYPGNYNSSNSMNGLIVNNKLLFFANDGVNGNELWKTDGTTEGTSLFKDLNPGSGSGIQYNGILHLVGDLIYFTASDGAEQSGLWVTDGTEQGTIFLNSATPQILEGNVAGTHAVYFAYNENYKSALWKSDGTPNGTNVISEDVEVTNISVSEQGFLAYGDRIFFNGNNKANGNELWVTDVTSEGTKLFFDVNHRYGVSPSLLTEVGDQLFFRGNNDGYYELCVSDGTIEGTNYLPINPDGQGVDDESEFINFNGKLVVSANDGVHGYELWISDGTKEGTKMIKDINTGSGSSMYNELNVKTLTVINNRLYFIADDGIYGSELWTSDGTESGTYRVTDIAKGVNNHYGSYPQNLVLLDDYIYFSASDGTGSALYKTNGTESGTNKIINLNRLESISVINNKLVMIAETSGTSYGPHDLWVSDGTAEGTNHLMSFGDGIDSNIQFTTVLNDELYFVARFPYNPNGNNERYGKSIFKTNGTLEGTIPLFVGSEHPIHNPDIDNILTCGDYVYFGIQESLGFGNKELWRTSGALETTIKLVGQEEGEYNSVNNLACFKDNLIFTQYSSDFQIWITNGQPDKVIGLNFNISNGSPLSGSPFYFTSVVNKLYFEGTSTESGSEIYVANPLRIRPEGTLEDNDEDGVIDLFDECTETPSGESVNDEGCSESQLDDDEDGISNELDECPETPMGEAVNSNGCSESDLTDEDKDGVNNNLDLCPNTPLGESVDENGCSQSQLDDDVDGVMNNLDICPETLPIYEVDNNGCPVLFELPSDNFTIEVTGVSCVGKNNGKLSILAEEPFNYTATIDGDEYTFSSKLLIQNLYSGSYNLCITIEGELDFQRCFNLIVESASEISGKSTTSVFNDKVSELIEIDSGTPPYIVSLNDKDIMTTSSLVFNVDVSYGDTLKVSSKFECEGVLEKDIVTGSELLVYPNPTMDLVNILIAEKNVSDVVLKLFDSQQRLLSSKKHNISNGKVQISIADKPSGVYFIKLELHSPLMFKIIKQ</sequence>
<dbReference type="GeneID" id="78062181"/>
<dbReference type="Pfam" id="PF02412">
    <property type="entry name" value="TSP_3"/>
    <property type="match status" value="3"/>
</dbReference>
<dbReference type="GO" id="GO:0005509">
    <property type="term" value="F:calcium ion binding"/>
    <property type="evidence" value="ECO:0007669"/>
    <property type="project" value="InterPro"/>
</dbReference>
<dbReference type="GO" id="GO:0007155">
    <property type="term" value="P:cell adhesion"/>
    <property type="evidence" value="ECO:0007669"/>
    <property type="project" value="InterPro"/>
</dbReference>
<feature type="compositionally biased region" description="Acidic residues" evidence="2">
    <location>
        <begin position="920"/>
        <end position="945"/>
    </location>
</feature>
<protein>
    <recommendedName>
        <fullName evidence="3">Secretion system C-terminal sorting domain-containing protein</fullName>
    </recommendedName>
</protein>
<evidence type="ECO:0000256" key="1">
    <source>
        <dbReference type="ARBA" id="ARBA00022729"/>
    </source>
</evidence>
<organism evidence="4 5">
    <name type="scientific">Cellulophaga baltica 18</name>
    <dbReference type="NCBI Taxonomy" id="1348584"/>
    <lineage>
        <taxon>Bacteria</taxon>
        <taxon>Pseudomonadati</taxon>
        <taxon>Bacteroidota</taxon>
        <taxon>Flavobacteriia</taxon>
        <taxon>Flavobacteriales</taxon>
        <taxon>Flavobacteriaceae</taxon>
        <taxon>Cellulophaga</taxon>
    </lineage>
</organism>
<gene>
    <name evidence="4" type="ORF">M666_15775</name>
</gene>
<evidence type="ECO:0000313" key="4">
    <source>
        <dbReference type="EMBL" id="AIZ42898.1"/>
    </source>
</evidence>
<name>A0AAU8RKJ4_9FLAO</name>
<evidence type="ECO:0000313" key="5">
    <source>
        <dbReference type="Proteomes" id="UP000030786"/>
    </source>
</evidence>
<evidence type="ECO:0000256" key="2">
    <source>
        <dbReference type="SAM" id="MobiDB-lite"/>
    </source>
</evidence>
<dbReference type="EMBL" id="CP009976">
    <property type="protein sequence ID" value="AIZ42898.1"/>
    <property type="molecule type" value="Genomic_DNA"/>
</dbReference>
<keyword evidence="1" id="KW-0732">Signal</keyword>
<feature type="domain" description="Secretion system C-terminal sorting" evidence="3">
    <location>
        <begin position="1191"/>
        <end position="1254"/>
    </location>
</feature>
<evidence type="ECO:0000259" key="3">
    <source>
        <dbReference type="Pfam" id="PF18962"/>
    </source>
</evidence>
<accession>A0AAU8RKJ4</accession>
<dbReference type="InterPro" id="IPR026444">
    <property type="entry name" value="Secre_tail"/>
</dbReference>
<feature type="region of interest" description="Disordered" evidence="2">
    <location>
        <begin position="913"/>
        <end position="966"/>
    </location>
</feature>
<reference evidence="4 5" key="1">
    <citation type="journal article" date="2014" name="Environ. Microbiol.">
        <title>Contrasting genomic patterns and infection strategies of two co-existing Bacteroidetes podovirus genera.</title>
        <authorList>
            <person name="Holmfeldt K."/>
            <person name="Howard-Varona C."/>
            <person name="Solonenko N."/>
            <person name="Sullivan M.B."/>
        </authorList>
    </citation>
    <scope>NUCLEOTIDE SEQUENCE [LARGE SCALE GENOMIC DNA]</scope>
    <source>
        <strain evidence="4 5">18</strain>
    </source>
</reference>
<dbReference type="AlphaFoldDB" id="A0AAU8RKJ4"/>
<dbReference type="InterPro" id="IPR003367">
    <property type="entry name" value="Thrombospondin_3-like_rpt"/>
</dbReference>
<dbReference type="NCBIfam" id="TIGR04183">
    <property type="entry name" value="Por_Secre_tail"/>
    <property type="match status" value="1"/>
</dbReference>
<proteinExistence type="predicted"/>
<dbReference type="SUPFAM" id="SSF103647">
    <property type="entry name" value="TSP type-3 repeat"/>
    <property type="match status" value="2"/>
</dbReference>